<dbReference type="Pfam" id="PF01609">
    <property type="entry name" value="DDE_Tnp_1"/>
    <property type="match status" value="1"/>
</dbReference>
<dbReference type="PANTHER" id="PTHR30298">
    <property type="entry name" value="H REPEAT-ASSOCIATED PREDICTED TRANSPOSASE"/>
    <property type="match status" value="1"/>
</dbReference>
<dbReference type="AlphaFoldDB" id="A0A563VUA3"/>
<dbReference type="EMBL" id="CAACVJ010000214">
    <property type="protein sequence ID" value="VEP14841.1"/>
    <property type="molecule type" value="Genomic_DNA"/>
</dbReference>
<dbReference type="Proteomes" id="UP000320055">
    <property type="component" value="Unassembled WGS sequence"/>
</dbReference>
<dbReference type="InterPro" id="IPR051698">
    <property type="entry name" value="Transposase_11-like"/>
</dbReference>
<dbReference type="GO" id="GO:0004803">
    <property type="term" value="F:transposase activity"/>
    <property type="evidence" value="ECO:0007669"/>
    <property type="project" value="InterPro"/>
</dbReference>
<dbReference type="InterPro" id="IPR047647">
    <property type="entry name" value="ISAs1_transpos"/>
</dbReference>
<reference evidence="2 3" key="1">
    <citation type="submission" date="2019-01" db="EMBL/GenBank/DDBJ databases">
        <authorList>
            <person name="Brito A."/>
        </authorList>
    </citation>
    <scope>NUCLEOTIDE SEQUENCE [LARGE SCALE GENOMIC DNA]</scope>
    <source>
        <strain evidence="2">1</strain>
    </source>
</reference>
<protein>
    <submittedName>
        <fullName evidence="2">Transposase</fullName>
    </submittedName>
</protein>
<evidence type="ECO:0000259" key="1">
    <source>
        <dbReference type="Pfam" id="PF01609"/>
    </source>
</evidence>
<accession>A0A563VUA3</accession>
<feature type="domain" description="Transposase IS4-like" evidence="1">
    <location>
        <begin position="41"/>
        <end position="255"/>
    </location>
</feature>
<dbReference type="GO" id="GO:0003677">
    <property type="term" value="F:DNA binding"/>
    <property type="evidence" value="ECO:0007669"/>
    <property type="project" value="InterPro"/>
</dbReference>
<proteinExistence type="predicted"/>
<evidence type="ECO:0000313" key="2">
    <source>
        <dbReference type="EMBL" id="VEP14841.1"/>
    </source>
</evidence>
<dbReference type="NCBIfam" id="NF033564">
    <property type="entry name" value="transpos_ISAs1"/>
    <property type="match status" value="1"/>
</dbReference>
<dbReference type="PANTHER" id="PTHR30298:SF0">
    <property type="entry name" value="PROTEIN YBFL-RELATED"/>
    <property type="match status" value="1"/>
</dbReference>
<dbReference type="GO" id="GO:0006313">
    <property type="term" value="P:DNA transposition"/>
    <property type="evidence" value="ECO:0007669"/>
    <property type="project" value="InterPro"/>
</dbReference>
<sequence>MPNGIPSDDTFRRVFERIDASALEASFSRWIEELIPSLNQQIVPIDGKCLRGSYDREGGLKALHLVTAWVAEQNLTLGQVKVEDHSNEITAIPALLELIDLTGAIVTIDAMGTQTEIVRLIRAKKADYVLALKTNHPTLHAQVKKWFESALANNFEGINRTYDRRVEKGHHRTEKRLVWAVPLSEFGGLYKQGQWSGLQTIVMVERTRHLWNKVTHEVQFYLSSLPADAQNLGHAIRTHWGIENQVHWTLDVTLRCDPAEVSSAKERAPRHNEDHCRIRSGNSPRNFALLRRMALNALNQEKSLKRSLRQKMKRAAMNNDYMMTVLQSFCQ</sequence>
<gene>
    <name evidence="2" type="ORF">H1P_2910002</name>
</gene>
<keyword evidence="3" id="KW-1185">Reference proteome</keyword>
<evidence type="ECO:0000313" key="3">
    <source>
        <dbReference type="Proteomes" id="UP000320055"/>
    </source>
</evidence>
<dbReference type="InterPro" id="IPR002559">
    <property type="entry name" value="Transposase_11"/>
</dbReference>
<organism evidence="2 3">
    <name type="scientific">Hyella patelloides LEGE 07179</name>
    <dbReference type="NCBI Taxonomy" id="945734"/>
    <lineage>
        <taxon>Bacteria</taxon>
        <taxon>Bacillati</taxon>
        <taxon>Cyanobacteriota</taxon>
        <taxon>Cyanophyceae</taxon>
        <taxon>Pleurocapsales</taxon>
        <taxon>Hyellaceae</taxon>
        <taxon>Hyella</taxon>
    </lineage>
</organism>
<name>A0A563VUA3_9CYAN</name>